<evidence type="ECO:0000256" key="1">
    <source>
        <dbReference type="SAM" id="MobiDB-lite"/>
    </source>
</evidence>
<dbReference type="EMBL" id="BMNZ01000006">
    <property type="protein sequence ID" value="GGN02371.1"/>
    <property type="molecule type" value="Genomic_DNA"/>
</dbReference>
<evidence type="ECO:0000313" key="3">
    <source>
        <dbReference type="EMBL" id="GGN02371.1"/>
    </source>
</evidence>
<dbReference type="Proteomes" id="UP000623461">
    <property type="component" value="Unassembled WGS sequence"/>
</dbReference>
<evidence type="ECO:0000259" key="2">
    <source>
        <dbReference type="PROSITE" id="PS50965"/>
    </source>
</evidence>
<feature type="compositionally biased region" description="Low complexity" evidence="1">
    <location>
        <begin position="220"/>
        <end position="238"/>
    </location>
</feature>
<name>A0ABQ2I8C1_9MICO</name>
<feature type="domain" description="NERD" evidence="2">
    <location>
        <begin position="37"/>
        <end position="145"/>
    </location>
</feature>
<organism evidence="3 4">
    <name type="scientific">Terrabacter tumescens</name>
    <dbReference type="NCBI Taxonomy" id="60443"/>
    <lineage>
        <taxon>Bacteria</taxon>
        <taxon>Bacillati</taxon>
        <taxon>Actinomycetota</taxon>
        <taxon>Actinomycetes</taxon>
        <taxon>Micrococcales</taxon>
        <taxon>Intrasporangiaceae</taxon>
        <taxon>Terrabacter</taxon>
    </lineage>
</organism>
<evidence type="ECO:0000313" key="4">
    <source>
        <dbReference type="Proteomes" id="UP000623461"/>
    </source>
</evidence>
<feature type="region of interest" description="Disordered" evidence="1">
    <location>
        <begin position="193"/>
        <end position="248"/>
    </location>
</feature>
<dbReference type="PROSITE" id="PS50965">
    <property type="entry name" value="NERD"/>
    <property type="match status" value="1"/>
</dbReference>
<protein>
    <recommendedName>
        <fullName evidence="2">NERD domain-containing protein</fullName>
    </recommendedName>
</protein>
<comment type="caution">
    <text evidence="3">The sequence shown here is derived from an EMBL/GenBank/DDBJ whole genome shotgun (WGS) entry which is preliminary data.</text>
</comment>
<keyword evidence="4" id="KW-1185">Reference proteome</keyword>
<proteinExistence type="predicted"/>
<dbReference type="Pfam" id="PF08378">
    <property type="entry name" value="NERD"/>
    <property type="match status" value="1"/>
</dbReference>
<sequence>MAAGGSAQARAEELMAQAAQARAAADALETEAGAWTAGADGERRVADSLAQLPPGWHVHHDRLLRPGRAQTNLDHVVVGPSGVYLVDTKNWAGGTSVHDGNLWQHTQSSSPKGRELDNVSRFAAEMERGLGLPVVPVIALAGSRASSFPRQRVRGVEIIPRDELVGWLVAQPAASSDDGVELLARRVAHAHPPASLDETNRADSSPLTVADVLGADPVRRAPAGRSSGRGVDRTPNGTPRRRQRPRRGSMASALFGLVVLMAASQLGPGIVPHLLGLAPGPSLSSTPGSSSTPPVTDAKQCHALSRATIVRVSGSRTVLEKPQPDVDTCTWWLMKPRFATQTPDVWVQTGAAARRRFAASGTTGSRVDMLPGEVSAWLPENTALAGWASKARTSQPFLITLRFRYPEGANQKTALAAEAAAEKKVSRLAEELAIALARRGRS</sequence>
<gene>
    <name evidence="3" type="ORF">GCM10009721_31960</name>
</gene>
<reference evidence="4" key="1">
    <citation type="journal article" date="2019" name="Int. J. Syst. Evol. Microbiol.">
        <title>The Global Catalogue of Microorganisms (GCM) 10K type strain sequencing project: providing services to taxonomists for standard genome sequencing and annotation.</title>
        <authorList>
            <consortium name="The Broad Institute Genomics Platform"/>
            <consortium name="The Broad Institute Genome Sequencing Center for Infectious Disease"/>
            <person name="Wu L."/>
            <person name="Ma J."/>
        </authorList>
    </citation>
    <scope>NUCLEOTIDE SEQUENCE [LARGE SCALE GENOMIC DNA]</scope>
    <source>
        <strain evidence="4">JCM 1365</strain>
    </source>
</reference>
<accession>A0ABQ2I8C1</accession>
<dbReference type="InterPro" id="IPR011528">
    <property type="entry name" value="NERD"/>
</dbReference>